<dbReference type="GO" id="GO:0016491">
    <property type="term" value="F:oxidoreductase activity"/>
    <property type="evidence" value="ECO:0007669"/>
    <property type="project" value="UniProtKB-KW"/>
</dbReference>
<dbReference type="EMBL" id="QNRK01000054">
    <property type="protein sequence ID" value="RBP02220.1"/>
    <property type="molecule type" value="Genomic_DNA"/>
</dbReference>
<dbReference type="InterPro" id="IPR036116">
    <property type="entry name" value="FN3_sf"/>
</dbReference>
<feature type="domain" description="NADH:flavin oxidoreductase/NADH oxidase N-terminal" evidence="3">
    <location>
        <begin position="277"/>
        <end position="337"/>
    </location>
</feature>
<gene>
    <name evidence="4" type="ORF">DFR50_15426</name>
</gene>
<keyword evidence="1" id="KW-0285">Flavoprotein</keyword>
<dbReference type="GO" id="GO:0010181">
    <property type="term" value="F:FMN binding"/>
    <property type="evidence" value="ECO:0007669"/>
    <property type="project" value="InterPro"/>
</dbReference>
<accession>A0A366EKH6</accession>
<protein>
    <submittedName>
        <fullName evidence="4">2,4-dienoyl-CoA reductase-like NADH-dependent reductase (Old Yellow Enzyme family)</fullName>
    </submittedName>
</protein>
<dbReference type="Proteomes" id="UP000253529">
    <property type="component" value="Unassembled WGS sequence"/>
</dbReference>
<dbReference type="SUPFAM" id="SSF49265">
    <property type="entry name" value="Fibronectin type III"/>
    <property type="match status" value="1"/>
</dbReference>
<proteinExistence type="predicted"/>
<keyword evidence="2" id="KW-0560">Oxidoreductase</keyword>
<evidence type="ECO:0000256" key="1">
    <source>
        <dbReference type="ARBA" id="ARBA00022630"/>
    </source>
</evidence>
<dbReference type="Gene3D" id="2.60.40.10">
    <property type="entry name" value="Immunoglobulins"/>
    <property type="match status" value="1"/>
</dbReference>
<organism evidence="4 5">
    <name type="scientific">Roseiarcus fermentans</name>
    <dbReference type="NCBI Taxonomy" id="1473586"/>
    <lineage>
        <taxon>Bacteria</taxon>
        <taxon>Pseudomonadati</taxon>
        <taxon>Pseudomonadota</taxon>
        <taxon>Alphaproteobacteria</taxon>
        <taxon>Hyphomicrobiales</taxon>
        <taxon>Roseiarcaceae</taxon>
        <taxon>Roseiarcus</taxon>
    </lineage>
</organism>
<dbReference type="CDD" id="cd02803">
    <property type="entry name" value="OYE_like_FMN_family"/>
    <property type="match status" value="1"/>
</dbReference>
<sequence>MKLFEPLTINGMTLPNRIMVPAMVTHLCREDGLVNQDIVDRYVAYAEGGVGLIVVEAMAIHTNKSGSLLRVSDDQFIPGLRELTKRIHGASDSKVVPQIIHFMKVAKTGWRQTIDTLSSEQIEEIIDQFGAAAGRVREAGFDGLELHSAHAYTLSSFLSRTNPRTDEYGGTTLEGRLRLIGRVMKSVRRRVGVEFPVCVRLNAEEFIKNGYTVDESKLIAQRFSELGFDYLSLSVGGKFEDAVHTPGQVLFPYSGYSGDRCMPGAWLPRALHVNLAAEIKAHLVAHGCSSPVAIAGKLSDPADAERVLTSGSADIVGIARGLLADPAWPNKVRSGRTADIVQCDYCNVCKQLDGTHKPVICNLWPRGSLQAARDEPAAAPAFEGSDKIVATATSSQVSLSWNKVPGATLFDVYRSTGSDPANLVEATKLTNWTDTTVIGGKQYTYQVRAHAADGHASASALSAKVDVPMPDYLS</sequence>
<dbReference type="InterPro" id="IPR001155">
    <property type="entry name" value="OxRdtase_FMN_N"/>
</dbReference>
<feature type="domain" description="NADH:flavin oxidoreductase/NADH oxidase N-terminal" evidence="3">
    <location>
        <begin position="2"/>
        <end position="222"/>
    </location>
</feature>
<dbReference type="InterPro" id="IPR051799">
    <property type="entry name" value="NADH_flavin_oxidoreductase"/>
</dbReference>
<dbReference type="OrthoDB" id="9804454at2"/>
<evidence type="ECO:0000256" key="2">
    <source>
        <dbReference type="ARBA" id="ARBA00023002"/>
    </source>
</evidence>
<dbReference type="Pfam" id="PF00724">
    <property type="entry name" value="Oxidored_FMN"/>
    <property type="match status" value="2"/>
</dbReference>
<comment type="caution">
    <text evidence="4">The sequence shown here is derived from an EMBL/GenBank/DDBJ whole genome shotgun (WGS) entry which is preliminary data.</text>
</comment>
<reference evidence="4 5" key="1">
    <citation type="submission" date="2018-06" db="EMBL/GenBank/DDBJ databases">
        <title>Genomic Encyclopedia of Type Strains, Phase IV (KMG-IV): sequencing the most valuable type-strain genomes for metagenomic binning, comparative biology and taxonomic classification.</title>
        <authorList>
            <person name="Goeker M."/>
        </authorList>
    </citation>
    <scope>NUCLEOTIDE SEQUENCE [LARGE SCALE GENOMIC DNA]</scope>
    <source>
        <strain evidence="4 5">DSM 24875</strain>
    </source>
</reference>
<dbReference type="PANTHER" id="PTHR43656:SF2">
    <property type="entry name" value="BINDING OXIDOREDUCTASE, PUTATIVE (AFU_ORTHOLOGUE AFUA_2G08260)-RELATED"/>
    <property type="match status" value="1"/>
</dbReference>
<name>A0A366EKH6_9HYPH</name>
<evidence type="ECO:0000259" key="3">
    <source>
        <dbReference type="Pfam" id="PF00724"/>
    </source>
</evidence>
<dbReference type="RefSeq" id="WP_113893643.1">
    <property type="nucleotide sequence ID" value="NZ_QNRK01000054.1"/>
</dbReference>
<dbReference type="Gene3D" id="3.20.20.70">
    <property type="entry name" value="Aldolase class I"/>
    <property type="match status" value="1"/>
</dbReference>
<dbReference type="PANTHER" id="PTHR43656">
    <property type="entry name" value="BINDING OXIDOREDUCTASE, PUTATIVE (AFU_ORTHOLOGUE AFUA_2G08260)-RELATED"/>
    <property type="match status" value="1"/>
</dbReference>
<keyword evidence="5" id="KW-1185">Reference proteome</keyword>
<dbReference type="InterPro" id="IPR013783">
    <property type="entry name" value="Ig-like_fold"/>
</dbReference>
<evidence type="ECO:0000313" key="4">
    <source>
        <dbReference type="EMBL" id="RBP02220.1"/>
    </source>
</evidence>
<dbReference type="AlphaFoldDB" id="A0A366EKH6"/>
<evidence type="ECO:0000313" key="5">
    <source>
        <dbReference type="Proteomes" id="UP000253529"/>
    </source>
</evidence>
<dbReference type="SUPFAM" id="SSF51395">
    <property type="entry name" value="FMN-linked oxidoreductases"/>
    <property type="match status" value="1"/>
</dbReference>
<dbReference type="InterPro" id="IPR013785">
    <property type="entry name" value="Aldolase_TIM"/>
</dbReference>